<keyword evidence="4" id="KW-1185">Reference proteome</keyword>
<keyword evidence="2" id="KW-0732">Signal</keyword>
<comment type="caution">
    <text evidence="3">The sequence shown here is derived from an EMBL/GenBank/DDBJ whole genome shotgun (WGS) entry which is preliminary data.</text>
</comment>
<name>A0A9X3J753_9BACT</name>
<evidence type="ECO:0000256" key="2">
    <source>
        <dbReference type="SAM" id="SignalP"/>
    </source>
</evidence>
<dbReference type="EC" id="3.4.-.-" evidence="1"/>
<dbReference type="PANTHER" id="PTHR12994:SF17">
    <property type="entry name" value="LD30995P"/>
    <property type="match status" value="1"/>
</dbReference>
<dbReference type="Pfam" id="PF03577">
    <property type="entry name" value="Peptidase_C69"/>
    <property type="match status" value="1"/>
</dbReference>
<dbReference type="Gene3D" id="3.60.60.10">
    <property type="entry name" value="Penicillin V Acylase, Chain A"/>
    <property type="match status" value="1"/>
</dbReference>
<dbReference type="GO" id="GO:0006508">
    <property type="term" value="P:proteolysis"/>
    <property type="evidence" value="ECO:0007669"/>
    <property type="project" value="UniProtKB-KW"/>
</dbReference>
<keyword evidence="1 3" id="KW-0378">Hydrolase</keyword>
<evidence type="ECO:0000256" key="1">
    <source>
        <dbReference type="RuleBase" id="RU364089"/>
    </source>
</evidence>
<comment type="similarity">
    <text evidence="1">Belongs to the peptidase C69 family.</text>
</comment>
<dbReference type="InterPro" id="IPR005322">
    <property type="entry name" value="Peptidase_C69"/>
</dbReference>
<accession>A0A9X3J753</accession>
<dbReference type="GO" id="GO:0016805">
    <property type="term" value="F:dipeptidase activity"/>
    <property type="evidence" value="ECO:0007669"/>
    <property type="project" value="UniProtKB-KW"/>
</dbReference>
<evidence type="ECO:0000313" key="4">
    <source>
        <dbReference type="Proteomes" id="UP001145087"/>
    </source>
</evidence>
<feature type="signal peptide" evidence="2">
    <location>
        <begin position="1"/>
        <end position="23"/>
    </location>
</feature>
<comment type="catalytic activity">
    <reaction evidence="1">
        <text>an L-aminoacyl-L-amino acid + H2O = 2 an L-alpha-amino acid</text>
        <dbReference type="Rhea" id="RHEA:48940"/>
        <dbReference type="ChEBI" id="CHEBI:15377"/>
        <dbReference type="ChEBI" id="CHEBI:59869"/>
        <dbReference type="ChEBI" id="CHEBI:77460"/>
    </reaction>
</comment>
<keyword evidence="1" id="KW-0645">Protease</keyword>
<sequence>MSKFFRFFTLFTLVFFVSHTSFAQQEEELFRNESCTSIMFGKKATDDGSVITAHTCDAYYRTWLNFVPAQKFDSDTTHQVYWGTMHTHTPWSQEGMKLKGEIPQAKETYAYLNTAYPCINEKQMAIGETTISGKKELINKNGLFLIEELERIALQRCTTARDAIKLIGELIKEYGYADAGECITIADKKEVWQLEIFGEGPDRIGGVWAAQRIPDEHVGISANISRIGILNLDDKNYFMASDNVFDVAKNMGFWNGKEPFKFWKAYSGEKPFNVREYFVLSTMAPSLNLKFDSDELPFSVKVEKKVNIRDVAKLYKTTYDGTDFEMIRNLKVAKKERNENGVLEVVDTIVSSAAHPWLSTDRRDLLNSLEKDAVVRHRPISVQYCSYSWIAQLRDDLPDEIGGKIWFGLDVPRLSPRVPIYCGNLSLPDSYNYCGHNNFSRQAAMWAFTRTNRLAMVNWGTGKQIVEPEVKKYEDKFFGEVNFIENRAKELAKQDKLNAKNGENTTLCREFLTDYSNASLRSTIDRWWELGDKLWIKMKWKF</sequence>
<keyword evidence="1 3" id="KW-0224">Dipeptidase</keyword>
<reference evidence="3" key="1">
    <citation type="submission" date="2022-11" db="EMBL/GenBank/DDBJ databases">
        <title>Marilongibacter aestuarii gen. nov., sp. nov., isolated from tidal flat sediment.</title>
        <authorList>
            <person name="Jiayan W."/>
        </authorList>
    </citation>
    <scope>NUCLEOTIDE SEQUENCE</scope>
    <source>
        <strain evidence="3">Z1-6</strain>
    </source>
</reference>
<dbReference type="PANTHER" id="PTHR12994">
    <property type="entry name" value="SECERNIN"/>
    <property type="match status" value="1"/>
</dbReference>
<dbReference type="EMBL" id="JAPOHD010000068">
    <property type="protein sequence ID" value="MCY1723374.1"/>
    <property type="molecule type" value="Genomic_DNA"/>
</dbReference>
<gene>
    <name evidence="3" type="ORF">OU798_23690</name>
</gene>
<protein>
    <recommendedName>
        <fullName evidence="1">Dipeptidase</fullName>
        <ecNumber evidence="1">3.4.-.-</ecNumber>
    </recommendedName>
</protein>
<dbReference type="RefSeq" id="WP_343335697.1">
    <property type="nucleotide sequence ID" value="NZ_JAPOHD010000068.1"/>
</dbReference>
<evidence type="ECO:0000313" key="3">
    <source>
        <dbReference type="EMBL" id="MCY1723374.1"/>
    </source>
</evidence>
<dbReference type="Proteomes" id="UP001145087">
    <property type="component" value="Unassembled WGS sequence"/>
</dbReference>
<feature type="chain" id="PRO_5040740775" description="Dipeptidase" evidence="2">
    <location>
        <begin position="24"/>
        <end position="542"/>
    </location>
</feature>
<organism evidence="3 4">
    <name type="scientific">Draconibacterium aestuarii</name>
    <dbReference type="NCBI Taxonomy" id="2998507"/>
    <lineage>
        <taxon>Bacteria</taxon>
        <taxon>Pseudomonadati</taxon>
        <taxon>Bacteroidota</taxon>
        <taxon>Bacteroidia</taxon>
        <taxon>Marinilabiliales</taxon>
        <taxon>Prolixibacteraceae</taxon>
        <taxon>Draconibacterium</taxon>
    </lineage>
</organism>
<dbReference type="GO" id="GO:0070004">
    <property type="term" value="F:cysteine-type exopeptidase activity"/>
    <property type="evidence" value="ECO:0007669"/>
    <property type="project" value="InterPro"/>
</dbReference>
<proteinExistence type="inferred from homology"/>
<dbReference type="AlphaFoldDB" id="A0A9X3J753"/>